<protein>
    <submittedName>
        <fullName evidence="2">Uncharacterized protein</fullName>
    </submittedName>
</protein>
<dbReference type="AlphaFoldDB" id="A0A175VXN3"/>
<proteinExistence type="predicted"/>
<dbReference type="OrthoDB" id="10266999at2759"/>
<reference evidence="2 3" key="1">
    <citation type="journal article" date="2016" name="Genome Announc.">
        <title>Genome Sequence of Madurella mycetomatis mm55, Isolated from a Human Mycetoma Case in Sudan.</title>
        <authorList>
            <person name="Smit S."/>
            <person name="Derks M.F."/>
            <person name="Bervoets S."/>
            <person name="Fahal A."/>
            <person name="van Leeuwen W."/>
            <person name="van Belkum A."/>
            <person name="van de Sande W.W."/>
        </authorList>
    </citation>
    <scope>NUCLEOTIDE SEQUENCE [LARGE SCALE GENOMIC DNA]</scope>
    <source>
        <strain evidence="3">mm55</strain>
    </source>
</reference>
<organism evidence="2 3">
    <name type="scientific">Madurella mycetomatis</name>
    <dbReference type="NCBI Taxonomy" id="100816"/>
    <lineage>
        <taxon>Eukaryota</taxon>
        <taxon>Fungi</taxon>
        <taxon>Dikarya</taxon>
        <taxon>Ascomycota</taxon>
        <taxon>Pezizomycotina</taxon>
        <taxon>Sordariomycetes</taxon>
        <taxon>Sordariomycetidae</taxon>
        <taxon>Sordariales</taxon>
        <taxon>Sordariales incertae sedis</taxon>
        <taxon>Madurella</taxon>
    </lineage>
</organism>
<comment type="caution">
    <text evidence="2">The sequence shown here is derived from an EMBL/GenBank/DDBJ whole genome shotgun (WGS) entry which is preliminary data.</text>
</comment>
<evidence type="ECO:0000256" key="1">
    <source>
        <dbReference type="SAM" id="MobiDB-lite"/>
    </source>
</evidence>
<dbReference type="VEuPathDB" id="FungiDB:MMYC01_208972"/>
<feature type="region of interest" description="Disordered" evidence="1">
    <location>
        <begin position="1"/>
        <end position="45"/>
    </location>
</feature>
<accession>A0A175VXN3</accession>
<sequence length="302" mass="32330">MPIPEHPATTSSAAADNEGADEEVTQTSKPTPRTSSEWEEPHPGQRYSYNVAVNARPGDASSLHVCSGVNRFGMAAKAHTQYPNRAWPPVGNRRFSRPRLRTPSLRLPKTPAVTAQQAGAMTAASVNSNTSSTAPILARPKNSHAQTTECASNSLAVSPVYGYQSGRSLLPPPANSAAEARSSSERSSMRLSMTDFSGFLKTDEKGAETRGLDGLCIMADDSDGSSYMSLDADASAPFPRVSPDEVDPYGWEAELDKKLESADNCCPVVAMQYRRAGGTRRTLLQRVLSLGPREMVRKGGVS</sequence>
<keyword evidence="3" id="KW-1185">Reference proteome</keyword>
<dbReference type="EMBL" id="LCTW02000266">
    <property type="protein sequence ID" value="KXX75504.1"/>
    <property type="molecule type" value="Genomic_DNA"/>
</dbReference>
<name>A0A175VXN3_9PEZI</name>
<evidence type="ECO:0000313" key="3">
    <source>
        <dbReference type="Proteomes" id="UP000078237"/>
    </source>
</evidence>
<feature type="region of interest" description="Disordered" evidence="1">
    <location>
        <begin position="167"/>
        <end position="188"/>
    </location>
</feature>
<evidence type="ECO:0000313" key="2">
    <source>
        <dbReference type="EMBL" id="KXX75504.1"/>
    </source>
</evidence>
<feature type="compositionally biased region" description="Polar residues" evidence="1">
    <location>
        <begin position="25"/>
        <end position="35"/>
    </location>
</feature>
<gene>
    <name evidence="2" type="ORF">MMYC01_208972</name>
</gene>
<dbReference type="Proteomes" id="UP000078237">
    <property type="component" value="Unassembled WGS sequence"/>
</dbReference>